<sequence>MQLCTFILLLLLLLLLLRLRRSSNLTDMRPNPKHGRPIVCFSFLGHIYWNPPIVIIELVRDVTMRMSDPVKDNRWKHVKAAGLLGLSRVCKSVGLYFVG</sequence>
<proteinExistence type="predicted"/>
<name>A0ACB9ZKP1_9PEZI</name>
<evidence type="ECO:0000313" key="1">
    <source>
        <dbReference type="EMBL" id="KAI4871085.1"/>
    </source>
</evidence>
<protein>
    <submittedName>
        <fullName evidence="1">Uncharacterized protein</fullName>
    </submittedName>
</protein>
<keyword evidence="2" id="KW-1185">Reference proteome</keyword>
<dbReference type="EMBL" id="MU393421">
    <property type="protein sequence ID" value="KAI4871085.1"/>
    <property type="molecule type" value="Genomic_DNA"/>
</dbReference>
<dbReference type="Proteomes" id="UP001497700">
    <property type="component" value="Unassembled WGS sequence"/>
</dbReference>
<organism evidence="1 2">
    <name type="scientific">Hypoxylon rubiginosum</name>
    <dbReference type="NCBI Taxonomy" id="110542"/>
    <lineage>
        <taxon>Eukaryota</taxon>
        <taxon>Fungi</taxon>
        <taxon>Dikarya</taxon>
        <taxon>Ascomycota</taxon>
        <taxon>Pezizomycotina</taxon>
        <taxon>Sordariomycetes</taxon>
        <taxon>Xylariomycetidae</taxon>
        <taxon>Xylariales</taxon>
        <taxon>Hypoxylaceae</taxon>
        <taxon>Hypoxylon</taxon>
    </lineage>
</organism>
<accession>A0ACB9ZKP1</accession>
<comment type="caution">
    <text evidence="1">The sequence shown here is derived from an EMBL/GenBank/DDBJ whole genome shotgun (WGS) entry which is preliminary data.</text>
</comment>
<gene>
    <name evidence="1" type="ORF">F4820DRAFT_4688</name>
</gene>
<reference evidence="1 2" key="1">
    <citation type="journal article" date="2022" name="New Phytol.">
        <title>Ecological generalism drives hyperdiversity of secondary metabolite gene clusters in xylarialean endophytes.</title>
        <authorList>
            <person name="Franco M.E.E."/>
            <person name="Wisecaver J.H."/>
            <person name="Arnold A.E."/>
            <person name="Ju Y.M."/>
            <person name="Slot J.C."/>
            <person name="Ahrendt S."/>
            <person name="Moore L.P."/>
            <person name="Eastman K.E."/>
            <person name="Scott K."/>
            <person name="Konkel Z."/>
            <person name="Mondo S.J."/>
            <person name="Kuo A."/>
            <person name="Hayes R.D."/>
            <person name="Haridas S."/>
            <person name="Andreopoulos B."/>
            <person name="Riley R."/>
            <person name="LaButti K."/>
            <person name="Pangilinan J."/>
            <person name="Lipzen A."/>
            <person name="Amirebrahimi M."/>
            <person name="Yan J."/>
            <person name="Adam C."/>
            <person name="Keymanesh K."/>
            <person name="Ng V."/>
            <person name="Louie K."/>
            <person name="Northen T."/>
            <person name="Drula E."/>
            <person name="Henrissat B."/>
            <person name="Hsieh H.M."/>
            <person name="Youens-Clark K."/>
            <person name="Lutzoni F."/>
            <person name="Miadlikowska J."/>
            <person name="Eastwood D.C."/>
            <person name="Hamelin R.C."/>
            <person name="Grigoriev I.V."/>
            <person name="U'Ren J.M."/>
        </authorList>
    </citation>
    <scope>NUCLEOTIDE SEQUENCE [LARGE SCALE GENOMIC DNA]</scope>
    <source>
        <strain evidence="1 2">CBS 119005</strain>
    </source>
</reference>
<evidence type="ECO:0000313" key="2">
    <source>
        <dbReference type="Proteomes" id="UP001497700"/>
    </source>
</evidence>